<organism evidence="6 7">
    <name type="scientific">Rhizobium tropici</name>
    <dbReference type="NCBI Taxonomy" id="398"/>
    <lineage>
        <taxon>Bacteria</taxon>
        <taxon>Pseudomonadati</taxon>
        <taxon>Pseudomonadota</taxon>
        <taxon>Alphaproteobacteria</taxon>
        <taxon>Hyphomicrobiales</taxon>
        <taxon>Rhizobiaceae</taxon>
        <taxon>Rhizobium/Agrobacterium group</taxon>
        <taxon>Rhizobium</taxon>
    </lineage>
</organism>
<keyword evidence="3" id="KW-0274">FAD</keyword>
<protein>
    <submittedName>
        <fullName evidence="6">3-ketosteroid-delta-1-dehydrogenase</fullName>
    </submittedName>
</protein>
<dbReference type="InterPro" id="IPR050315">
    <property type="entry name" value="FAD-oxidoreductase_2"/>
</dbReference>
<evidence type="ECO:0000256" key="4">
    <source>
        <dbReference type="ARBA" id="ARBA00023002"/>
    </source>
</evidence>
<dbReference type="PANTHER" id="PTHR43400:SF10">
    <property type="entry name" value="3-OXOSTEROID 1-DEHYDROGENASE"/>
    <property type="match status" value="1"/>
</dbReference>
<feature type="domain" description="FAD-dependent oxidoreductase 2 FAD-binding" evidence="5">
    <location>
        <begin position="18"/>
        <end position="546"/>
    </location>
</feature>
<evidence type="ECO:0000256" key="2">
    <source>
        <dbReference type="ARBA" id="ARBA00022630"/>
    </source>
</evidence>
<keyword evidence="2" id="KW-0285">Flavoprotein</keyword>
<evidence type="ECO:0000256" key="3">
    <source>
        <dbReference type="ARBA" id="ARBA00022827"/>
    </source>
</evidence>
<evidence type="ECO:0000313" key="6">
    <source>
        <dbReference type="EMBL" id="KAA1176974.1"/>
    </source>
</evidence>
<dbReference type="Proteomes" id="UP000323608">
    <property type="component" value="Unassembled WGS sequence"/>
</dbReference>
<sequence length="583" mass="62580">MTKSAPLRGPKARNITVDTLVIGSGTGMAAALAARELGLSVLVVEKTAYVGGSTARSGGAFWIPANRVLKRSGSDDTLEEAGKYLEAAVGDAAPKARYHAFLKQGPAAVEMLERTTSLKFFWAREYADYHSELPGGSSLGRACESKPFDLSVLGKERLRLRPPAVEAPLPMPITGADYRWINLMARLPMKVIPLMLRRLLKGIGGRLLGKRYVATGQALAAGMFAGLIKADVPVWTRARVVELLAHDECVVGAVVEQDGEIVRVQVRKGVVLAAGGFDHNMTMRHQYQSASLKANLSLGAEGNTGDAIDLAQSLGADRRFMNEAWWFPAIAPVKGGSPLVLLAERASPGSFIVDSNGSRFVNEAKDYMSFGQSVLARENEGNPVGDMWLIFDQGFRNSYVLGGTVFPRAAIPKSWFDERIAFVAETPSELARAVGLPEAAFQATLDRFNAQAARGRDTDYHRGDSAYDRYYGDPTVQPNPNLRALGQRLYAVKVVLSDLGTCGGLAADEYARVLRTDATPINGLYAIGNNAGNAFGHVYPGAGATIGQGVTFGYIAAQHMASTAQHFDIPKAPLSHASAEVRR</sequence>
<dbReference type="PANTHER" id="PTHR43400">
    <property type="entry name" value="FUMARATE REDUCTASE"/>
    <property type="match status" value="1"/>
</dbReference>
<comment type="caution">
    <text evidence="6">The sequence shown here is derived from an EMBL/GenBank/DDBJ whole genome shotgun (WGS) entry which is preliminary data.</text>
</comment>
<dbReference type="EMBL" id="VNIP01000014">
    <property type="protein sequence ID" value="KAA1176974.1"/>
    <property type="molecule type" value="Genomic_DNA"/>
</dbReference>
<dbReference type="SUPFAM" id="SSF51905">
    <property type="entry name" value="FAD/NAD(P)-binding domain"/>
    <property type="match status" value="1"/>
</dbReference>
<dbReference type="OrthoDB" id="3178130at2"/>
<dbReference type="GO" id="GO:0016491">
    <property type="term" value="F:oxidoreductase activity"/>
    <property type="evidence" value="ECO:0007669"/>
    <property type="project" value="UniProtKB-KW"/>
</dbReference>
<dbReference type="Pfam" id="PF00890">
    <property type="entry name" value="FAD_binding_2"/>
    <property type="match status" value="1"/>
</dbReference>
<comment type="cofactor">
    <cofactor evidence="1">
        <name>FAD</name>
        <dbReference type="ChEBI" id="CHEBI:57692"/>
    </cofactor>
</comment>
<dbReference type="AlphaFoldDB" id="A0A5B0VR79"/>
<dbReference type="InterPro" id="IPR003953">
    <property type="entry name" value="FAD-dep_OxRdtase_2_FAD-bd"/>
</dbReference>
<name>A0A5B0VR79_RHITR</name>
<dbReference type="Gene3D" id="3.50.50.60">
    <property type="entry name" value="FAD/NAD(P)-binding domain"/>
    <property type="match status" value="2"/>
</dbReference>
<evidence type="ECO:0000256" key="1">
    <source>
        <dbReference type="ARBA" id="ARBA00001974"/>
    </source>
</evidence>
<proteinExistence type="predicted"/>
<keyword evidence="4" id="KW-0560">Oxidoreductase</keyword>
<dbReference type="InterPro" id="IPR036188">
    <property type="entry name" value="FAD/NAD-bd_sf"/>
</dbReference>
<dbReference type="SUPFAM" id="SSF56425">
    <property type="entry name" value="Succinate dehydrogenase/fumarate reductase flavoprotein, catalytic domain"/>
    <property type="match status" value="1"/>
</dbReference>
<evidence type="ECO:0000259" key="5">
    <source>
        <dbReference type="Pfam" id="PF00890"/>
    </source>
</evidence>
<dbReference type="GO" id="GO:0008202">
    <property type="term" value="P:steroid metabolic process"/>
    <property type="evidence" value="ECO:0007669"/>
    <property type="project" value="UniProtKB-ARBA"/>
</dbReference>
<dbReference type="RefSeq" id="WP_149637429.1">
    <property type="nucleotide sequence ID" value="NZ_VNIP01000014.1"/>
</dbReference>
<accession>A0A5B0VR79</accession>
<gene>
    <name evidence="6" type="ORF">FP026_25770</name>
</gene>
<evidence type="ECO:0000313" key="7">
    <source>
        <dbReference type="Proteomes" id="UP000323608"/>
    </source>
</evidence>
<dbReference type="InterPro" id="IPR027477">
    <property type="entry name" value="Succ_DH/fumarate_Rdtase_cat_sf"/>
</dbReference>
<dbReference type="NCBIfam" id="NF009479">
    <property type="entry name" value="PRK12845.1"/>
    <property type="match status" value="1"/>
</dbReference>
<reference evidence="6 7" key="1">
    <citation type="submission" date="2019-07" db="EMBL/GenBank/DDBJ databases">
        <title>The Draft Genome Sequence of Rhizobium tropici SARCC-755 Associated with Superior Nodulation on Pigeonpea (Cajanus cajan (L.) Millsp.).</title>
        <authorList>
            <person name="Bopape F.L."/>
            <person name="Hassen A.I."/>
            <person name="Swanevelder Z.H."/>
            <person name="Gwata E.T."/>
        </authorList>
    </citation>
    <scope>NUCLEOTIDE SEQUENCE [LARGE SCALE GENOMIC DNA]</scope>
    <source>
        <strain evidence="6 7">SARCC-755</strain>
    </source>
</reference>